<accession>A0A3A9ZP54</accession>
<proteinExistence type="predicted"/>
<organism evidence="2 3">
    <name type="scientific">Streptomyces klenkii</name>
    <dbReference type="NCBI Taxonomy" id="1420899"/>
    <lineage>
        <taxon>Bacteria</taxon>
        <taxon>Bacillati</taxon>
        <taxon>Actinomycetota</taxon>
        <taxon>Actinomycetes</taxon>
        <taxon>Kitasatosporales</taxon>
        <taxon>Streptomycetaceae</taxon>
        <taxon>Streptomyces</taxon>
    </lineage>
</organism>
<dbReference type="EMBL" id="RBAM01000223">
    <property type="protein sequence ID" value="RKN49992.1"/>
    <property type="molecule type" value="Genomic_DNA"/>
</dbReference>
<evidence type="ECO:0000313" key="3">
    <source>
        <dbReference type="Proteomes" id="UP000270343"/>
    </source>
</evidence>
<evidence type="ECO:0000313" key="2">
    <source>
        <dbReference type="EMBL" id="RKN49992.1"/>
    </source>
</evidence>
<protein>
    <recommendedName>
        <fullName evidence="4">PKD domain-containing protein</fullName>
    </recommendedName>
</protein>
<gene>
    <name evidence="2" type="ORF">D7231_35930</name>
</gene>
<name>A0A3A9ZP54_9ACTN</name>
<dbReference type="Proteomes" id="UP000270343">
    <property type="component" value="Unassembled WGS sequence"/>
</dbReference>
<dbReference type="AlphaFoldDB" id="A0A3A9ZP54"/>
<evidence type="ECO:0000256" key="1">
    <source>
        <dbReference type="SAM" id="MobiDB-lite"/>
    </source>
</evidence>
<evidence type="ECO:0008006" key="4">
    <source>
        <dbReference type="Google" id="ProtNLM"/>
    </source>
</evidence>
<dbReference type="InterPro" id="IPR035986">
    <property type="entry name" value="PKD_dom_sf"/>
</dbReference>
<dbReference type="RefSeq" id="WP_120760581.1">
    <property type="nucleotide sequence ID" value="NZ_RBAM01000223.1"/>
</dbReference>
<dbReference type="SUPFAM" id="SSF49299">
    <property type="entry name" value="PKD domain"/>
    <property type="match status" value="1"/>
</dbReference>
<sequence>MRTQHEWEQPGTYTVTVHAALTDGTSASAETTIQVVREAEDVYQYRYDLDQGWAIDLASRAPDHDRTDGEWGETRNFEWFGKDSEGGDGLSTRGWPDSVTWLAENAPSTRESCLTSPRPNGDGTLDGLHPGERFCVVLDEFEALITIIRNTAVPGDTTGQLTIDVRVWD</sequence>
<feature type="compositionally biased region" description="Polar residues" evidence="1">
    <location>
        <begin position="106"/>
        <end position="118"/>
    </location>
</feature>
<keyword evidence="3" id="KW-1185">Reference proteome</keyword>
<feature type="region of interest" description="Disordered" evidence="1">
    <location>
        <begin position="106"/>
        <end position="126"/>
    </location>
</feature>
<comment type="caution">
    <text evidence="2">The sequence shown here is derived from an EMBL/GenBank/DDBJ whole genome shotgun (WGS) entry which is preliminary data.</text>
</comment>
<reference evidence="2 3" key="1">
    <citation type="journal article" date="2015" name="Antonie Van Leeuwenhoek">
        <title>Streptomyces klenkii sp. nov., isolated from deep marine sediment.</title>
        <authorList>
            <person name="Veyisoglu A."/>
            <person name="Sahin N."/>
        </authorList>
    </citation>
    <scope>NUCLEOTIDE SEQUENCE [LARGE SCALE GENOMIC DNA]</scope>
    <source>
        <strain evidence="2 3">KCTC 29202</strain>
    </source>
</reference>